<dbReference type="PATRIC" id="fig|317.175.peg.4620"/>
<dbReference type="Proteomes" id="UP000028631">
    <property type="component" value="Unassembled WGS sequence"/>
</dbReference>
<keyword evidence="2" id="KW-1185">Reference proteome</keyword>
<evidence type="ECO:0000313" key="2">
    <source>
        <dbReference type="Proteomes" id="UP000028631"/>
    </source>
</evidence>
<dbReference type="AlphaFoldDB" id="A0A085VB21"/>
<dbReference type="RefSeq" id="WP_032630988.1">
    <property type="nucleotide sequence ID" value="NZ_JPQU01000071.1"/>
</dbReference>
<dbReference type="EMBL" id="JPQU01000071">
    <property type="protein sequence ID" value="KFE52634.1"/>
    <property type="molecule type" value="Genomic_DNA"/>
</dbReference>
<dbReference type="OrthoDB" id="6986081at2"/>
<proteinExistence type="predicted"/>
<comment type="caution">
    <text evidence="1">The sequence shown here is derived from an EMBL/GenBank/DDBJ whole genome shotgun (WGS) entry which is preliminary data.</text>
</comment>
<protein>
    <submittedName>
        <fullName evidence="1">Uncharacterized protein</fullName>
    </submittedName>
</protein>
<sequence>MTDTSSRTKRQKLFPPYVPQAHKHGIGIRAAANLLIHIDPYPEMDEGDLIELFWDGCYVASKLLSASDVGNTLVLRVPESFLQNGTVKTYYRLMKIGGSPIVSASRRLRVKLDMPGGLLINPNDEENQGLAPVSLPETVIRNGLSVSQMTDGLPLSIEPYLNMAPYDEITLRWGDARMDLAPLAEENLGKPIELVVPDTLIREAGDEAQLEVTYCVIDRVGNNSRWAPSREVSVSTLENRPRYD</sequence>
<evidence type="ECO:0000313" key="1">
    <source>
        <dbReference type="EMBL" id="KFE52634.1"/>
    </source>
</evidence>
<gene>
    <name evidence="1" type="ORF">IV01_22145</name>
</gene>
<reference evidence="1 2" key="1">
    <citation type="submission" date="2014-07" db="EMBL/GenBank/DDBJ databases">
        <title>Draft Genome Sequences of Environmental Pseudomonas syringae strains.</title>
        <authorList>
            <person name="Baltrus D.A."/>
            <person name="Berge O."/>
            <person name="Morris C."/>
        </authorList>
    </citation>
    <scope>NUCLEOTIDE SEQUENCE [LARGE SCALE GENOMIC DNA]</scope>
    <source>
        <strain evidence="1 2">GAW0119</strain>
    </source>
</reference>
<accession>A0A085VB21</accession>
<organism evidence="1 2">
    <name type="scientific">Pseudomonas syringae</name>
    <dbReference type="NCBI Taxonomy" id="317"/>
    <lineage>
        <taxon>Bacteria</taxon>
        <taxon>Pseudomonadati</taxon>
        <taxon>Pseudomonadota</taxon>
        <taxon>Gammaproteobacteria</taxon>
        <taxon>Pseudomonadales</taxon>
        <taxon>Pseudomonadaceae</taxon>
        <taxon>Pseudomonas</taxon>
    </lineage>
</organism>
<name>A0A085VB21_PSESX</name>